<feature type="domain" description="SET" evidence="3">
    <location>
        <begin position="462"/>
        <end position="609"/>
    </location>
</feature>
<dbReference type="PROSITE" id="PS50280">
    <property type="entry name" value="SET"/>
    <property type="match status" value="1"/>
</dbReference>
<keyword evidence="5" id="KW-1185">Reference proteome</keyword>
<evidence type="ECO:0000313" key="4">
    <source>
        <dbReference type="EMBL" id="KID88988.1"/>
    </source>
</evidence>
<feature type="region of interest" description="Disordered" evidence="1">
    <location>
        <begin position="366"/>
        <end position="385"/>
    </location>
</feature>
<name>A0A0B4H1J7_METGA</name>
<comment type="caution">
    <text evidence="4">The sequence shown here is derived from an EMBL/GenBank/DDBJ whole genome shotgun (WGS) entry which is preliminary data.</text>
</comment>
<accession>A0A0B4H1J7</accession>
<dbReference type="Pfam" id="PF00106">
    <property type="entry name" value="adh_short"/>
    <property type="match status" value="1"/>
</dbReference>
<dbReference type="PANTHER" id="PTHR47332">
    <property type="entry name" value="SET DOMAIN-CONTAINING PROTEIN 5"/>
    <property type="match status" value="1"/>
</dbReference>
<dbReference type="Gene3D" id="3.40.50.720">
    <property type="entry name" value="NAD(P)-binding Rossmann-like Domain"/>
    <property type="match status" value="1"/>
</dbReference>
<dbReference type="InterPro" id="IPR036291">
    <property type="entry name" value="NAD(P)-bd_dom_sf"/>
</dbReference>
<evidence type="ECO:0000313" key="5">
    <source>
        <dbReference type="Proteomes" id="UP000031192"/>
    </source>
</evidence>
<sequence length="970" mass="109793">MPIPFLMYVIGHGPPDWLRDNAYTIITVATTVTLLYFFKRWTSGQLNPSEKNLHGRVVMFTGGTSGIGALAAQEMAARGAQIILLTHTPPSDPFLVEYIQDMRDRTNNQLIYAEQVDLSSLHSIRKFATKWIDNAPPRRLDMIVLCAATMTPPGGKRQETKEGIEETWMVNYLANFHLLGILSPAIKAQPFDRDVRIIMATCSSYIGSPCLKEPVVDENWSPSTAYARSKLALTVFGQAFQKHLDTYKRPDQLPMNAKVIFVDPGLSRTPGMRRWLTRGSLFGLAIYVVGYAFPWLLLKSPFRGAQSILYAAMESSLAVGHGGRLIKECMEVDFARSDVRDDEVAKKLWEESDALIERTEKASAKDRAVEKAAKDKEDEKKKEQGKIEEIEGLVDTIRKGKQKQQKQEKENRKLKSGKNKPVLFPDPPPTIEVHGVSINSVACLPFNQGKFVAPDPTSSIATEMAMYEIQDVPGKGKGLIATQAIPKGTRILCEKPIITVPARSSMLTEPLETLVSRQVHALSKHQYQEFLALHTARTFNGVVQRYREIIRTNAFPADDGEARIFLQACRINHACDNNAQNNWNKNIRRHTVHALRDIEKGEEVTIYYVGIRWNRETRIRSLQALFGFICSCGLCSLPPDQSQESDRRMDQINHLDDLICKGGFQGFLSNPLQSLRHVDHLVQLYNEQGLNDQGLPTAYFCAAHIAITHNDLARAQIFVGRALDGRICLEGDDSDNVIELKALAHKVSQDELHGLSMKWKTSVNDVPQGLDPADLEDWLWRREMPRQPGQLADLRDRTTFPAFRGLPHDESYYFHDPNELAGHSRRNWCFLAEIRHVTALIRLHFEVKDVDGETFPLFFHTDSWGMELDRARVKEGFTVAILQAKQHSFAFDRPGIRHEQPSRIKIFPVSLDKLMALSDRIQQFSDCQVTGWNKNGHKADCKLLKDEDLRSLFTTDWDKFGSGIQFPLNK</sequence>
<keyword evidence="2" id="KW-1133">Transmembrane helix</keyword>
<dbReference type="InterPro" id="IPR002347">
    <property type="entry name" value="SDR_fam"/>
</dbReference>
<dbReference type="AlphaFoldDB" id="A0A0B4H1J7"/>
<feature type="transmembrane region" description="Helical" evidence="2">
    <location>
        <begin position="20"/>
        <end position="38"/>
    </location>
</feature>
<dbReference type="InterPro" id="IPR046341">
    <property type="entry name" value="SET_dom_sf"/>
</dbReference>
<proteinExistence type="predicted"/>
<organism evidence="4 5">
    <name type="scientific">Metarhizium guizhouense (strain ARSEF 977)</name>
    <dbReference type="NCBI Taxonomy" id="1276136"/>
    <lineage>
        <taxon>Eukaryota</taxon>
        <taxon>Fungi</taxon>
        <taxon>Dikarya</taxon>
        <taxon>Ascomycota</taxon>
        <taxon>Pezizomycotina</taxon>
        <taxon>Sordariomycetes</taxon>
        <taxon>Hypocreomycetidae</taxon>
        <taxon>Hypocreales</taxon>
        <taxon>Clavicipitaceae</taxon>
        <taxon>Metarhizium</taxon>
    </lineage>
</organism>
<evidence type="ECO:0000256" key="1">
    <source>
        <dbReference type="SAM" id="MobiDB-lite"/>
    </source>
</evidence>
<gene>
    <name evidence="4" type="ORF">MGU_04331</name>
</gene>
<keyword evidence="2" id="KW-0812">Transmembrane</keyword>
<dbReference type="InterPro" id="IPR001214">
    <property type="entry name" value="SET_dom"/>
</dbReference>
<dbReference type="EMBL" id="AZNH01000010">
    <property type="protein sequence ID" value="KID88988.1"/>
    <property type="molecule type" value="Genomic_DNA"/>
</dbReference>
<dbReference type="Proteomes" id="UP000031192">
    <property type="component" value="Unassembled WGS sequence"/>
</dbReference>
<dbReference type="SMART" id="SM00317">
    <property type="entry name" value="SET"/>
    <property type="match status" value="1"/>
</dbReference>
<dbReference type="CDD" id="cd20071">
    <property type="entry name" value="SET_SMYD"/>
    <property type="match status" value="1"/>
</dbReference>
<dbReference type="OrthoDB" id="265717at2759"/>
<dbReference type="PANTHER" id="PTHR47332:SF2">
    <property type="entry name" value="SET-6"/>
    <property type="match status" value="1"/>
</dbReference>
<evidence type="ECO:0000256" key="2">
    <source>
        <dbReference type="SAM" id="Phobius"/>
    </source>
</evidence>
<feature type="region of interest" description="Disordered" evidence="1">
    <location>
        <begin position="397"/>
        <end position="427"/>
    </location>
</feature>
<dbReference type="InterPro" id="IPR053185">
    <property type="entry name" value="SET_domain_protein"/>
</dbReference>
<feature type="transmembrane region" description="Helical" evidence="2">
    <location>
        <begin position="275"/>
        <end position="298"/>
    </location>
</feature>
<dbReference type="HOGENOM" id="CLU_305665_0_0_1"/>
<dbReference type="SUPFAM" id="SSF51735">
    <property type="entry name" value="NAD(P)-binding Rossmann-fold domains"/>
    <property type="match status" value="1"/>
</dbReference>
<dbReference type="Gene3D" id="2.170.270.10">
    <property type="entry name" value="SET domain"/>
    <property type="match status" value="1"/>
</dbReference>
<keyword evidence="2" id="KW-0472">Membrane</keyword>
<evidence type="ECO:0000259" key="3">
    <source>
        <dbReference type="PROSITE" id="PS50280"/>
    </source>
</evidence>
<reference evidence="4 5" key="1">
    <citation type="journal article" date="2014" name="Proc. Natl. Acad. Sci. U.S.A.">
        <title>Trajectory and genomic determinants of fungal-pathogen speciation and host adaptation.</title>
        <authorList>
            <person name="Hu X."/>
            <person name="Xiao G."/>
            <person name="Zheng P."/>
            <person name="Shang Y."/>
            <person name="Su Y."/>
            <person name="Zhang X."/>
            <person name="Liu X."/>
            <person name="Zhan S."/>
            <person name="St Leger R.J."/>
            <person name="Wang C."/>
        </authorList>
    </citation>
    <scope>NUCLEOTIDE SEQUENCE [LARGE SCALE GENOMIC DNA]</scope>
    <source>
        <strain evidence="4 5">ARSEF 977</strain>
    </source>
</reference>
<protein>
    <submittedName>
        <fullName evidence="4">SET domain-containing protein 5</fullName>
    </submittedName>
</protein>
<dbReference type="Pfam" id="PF00856">
    <property type="entry name" value="SET"/>
    <property type="match status" value="1"/>
</dbReference>
<dbReference type="SUPFAM" id="SSF82199">
    <property type="entry name" value="SET domain"/>
    <property type="match status" value="1"/>
</dbReference>